<dbReference type="EMBL" id="JRPQ01000141">
    <property type="protein sequence ID" value="KGI21564.1"/>
    <property type="molecule type" value="Genomic_DNA"/>
</dbReference>
<dbReference type="Proteomes" id="UP000029723">
    <property type="component" value="Unassembled WGS sequence"/>
</dbReference>
<comment type="caution">
    <text evidence="1">The sequence shown here is derived from an EMBL/GenBank/DDBJ whole genome shotgun (WGS) entry which is preliminary data.</text>
</comment>
<dbReference type="OrthoDB" id="1097760at2"/>
<organism evidence="1 2">
    <name type="scientific">Hoylesella timonensis S9-PR14</name>
    <dbReference type="NCBI Taxonomy" id="1401062"/>
    <lineage>
        <taxon>Bacteria</taxon>
        <taxon>Pseudomonadati</taxon>
        <taxon>Bacteroidota</taxon>
        <taxon>Bacteroidia</taxon>
        <taxon>Bacteroidales</taxon>
        <taxon>Prevotellaceae</taxon>
        <taxon>Hoylesella</taxon>
    </lineage>
</organism>
<accession>A0A098YQG4</accession>
<dbReference type="AlphaFoldDB" id="A0A098YQG4"/>
<sequence length="130" mass="14668">MIFLVLLLIGIGVVAALFGFFASKSGDHHEEVALPAHSCATCDGIDNRCEQVCMMEAATKEIEYFNDEELDCYQGRAADAYTDEEVKEFAEILETMRQEEVKDWNRSLILRGINLPNQLKDEVIMLMSNS</sequence>
<reference evidence="1 2" key="1">
    <citation type="submission" date="2014-07" db="EMBL/GenBank/DDBJ databases">
        <authorList>
            <person name="McCorrison J."/>
            <person name="Sanka R."/>
            <person name="Torralba M."/>
            <person name="Gillis M."/>
            <person name="Haft D.H."/>
            <person name="Methe B."/>
            <person name="Sutton G."/>
            <person name="Nelson K.E."/>
        </authorList>
    </citation>
    <scope>NUCLEOTIDE SEQUENCE [LARGE SCALE GENOMIC DNA]</scope>
    <source>
        <strain evidence="1 2">S9-PR14</strain>
    </source>
</reference>
<gene>
    <name evidence="1" type="ORF">HMPREF9304_09530</name>
</gene>
<evidence type="ECO:0000313" key="2">
    <source>
        <dbReference type="Proteomes" id="UP000029723"/>
    </source>
</evidence>
<proteinExistence type="predicted"/>
<protein>
    <recommendedName>
        <fullName evidence="3">Phospholipase</fullName>
    </recommendedName>
</protein>
<evidence type="ECO:0008006" key="3">
    <source>
        <dbReference type="Google" id="ProtNLM"/>
    </source>
</evidence>
<dbReference type="RefSeq" id="WP_036928307.1">
    <property type="nucleotide sequence ID" value="NZ_JRPQ01000141.1"/>
</dbReference>
<name>A0A098YQG4_9BACT</name>
<evidence type="ECO:0000313" key="1">
    <source>
        <dbReference type="EMBL" id="KGI21564.1"/>
    </source>
</evidence>